<evidence type="ECO:0000313" key="7">
    <source>
        <dbReference type="EMBL" id="AYD49250.1"/>
    </source>
</evidence>
<keyword evidence="1" id="KW-1003">Cell membrane</keyword>
<dbReference type="OrthoDB" id="9802481at2"/>
<accession>A0A386HUR4</accession>
<dbReference type="GO" id="GO:0046872">
    <property type="term" value="F:metal ion binding"/>
    <property type="evidence" value="ECO:0007669"/>
    <property type="project" value="UniProtKB-KW"/>
</dbReference>
<proteinExistence type="predicted"/>
<evidence type="ECO:0000256" key="5">
    <source>
        <dbReference type="ARBA" id="ARBA00023211"/>
    </source>
</evidence>
<dbReference type="AlphaFoldDB" id="A0A386HUR4"/>
<evidence type="ECO:0000256" key="2">
    <source>
        <dbReference type="ARBA" id="ARBA00022519"/>
    </source>
</evidence>
<dbReference type="Pfam" id="PF00149">
    <property type="entry name" value="Metallophos"/>
    <property type="match status" value="1"/>
</dbReference>
<sequence length="275" mass="31551">MQKRNLDVVVISDVHLGTYGCHATELVNYLKSVKPKLLILNGDIIDGWQFSKRYFPKAHFAVIKQIMSLISKDTRVVYITGNHDEVLRKYSDMQFGNLSLTDKFILKIGDKKMWIFHGDVFDNTTKGSAKILAKLGGKGYDLLILLNRAINFILNKFGREKISFSKKIKNSVKKAVKYINNFENTIAELAIENNFDYVICGHIHQPCEKVFSTDKGKVIYLNSGDWVENLTALEFSNGEWNLFTYSPADFEINSIDKNTPEEDLHIFSEKVDYIF</sequence>
<dbReference type="EMBL" id="CP032489">
    <property type="protein sequence ID" value="AYD49250.1"/>
    <property type="molecule type" value="Genomic_DNA"/>
</dbReference>
<dbReference type="InterPro" id="IPR004843">
    <property type="entry name" value="Calcineurin-like_PHP"/>
</dbReference>
<keyword evidence="4" id="KW-0472">Membrane</keyword>
<evidence type="ECO:0000256" key="1">
    <source>
        <dbReference type="ARBA" id="ARBA00022475"/>
    </source>
</evidence>
<feature type="domain" description="Calcineurin-like phosphoesterase" evidence="6">
    <location>
        <begin position="8"/>
        <end position="206"/>
    </location>
</feature>
<dbReference type="KEGG" id="ark:D6B99_02390"/>
<dbReference type="CDD" id="cd07398">
    <property type="entry name" value="MPP_YbbF-LpxH"/>
    <property type="match status" value="1"/>
</dbReference>
<evidence type="ECO:0000313" key="8">
    <source>
        <dbReference type="Proteomes" id="UP000266118"/>
    </source>
</evidence>
<dbReference type="InterPro" id="IPR043461">
    <property type="entry name" value="LpxH-like"/>
</dbReference>
<keyword evidence="2" id="KW-0997">Cell inner membrane</keyword>
<dbReference type="Gene3D" id="3.60.21.10">
    <property type="match status" value="1"/>
</dbReference>
<dbReference type="Proteomes" id="UP000266118">
    <property type="component" value="Chromosome"/>
</dbReference>
<reference evidence="7 8" key="1">
    <citation type="submission" date="2018-09" db="EMBL/GenBank/DDBJ databases">
        <title>Arachidicoccus sp. nov., a bacterium isolated from soil.</title>
        <authorList>
            <person name="Weon H.-Y."/>
            <person name="Kwon S.-W."/>
            <person name="Lee S.A."/>
        </authorList>
    </citation>
    <scope>NUCLEOTIDE SEQUENCE [LARGE SCALE GENOMIC DNA]</scope>
    <source>
        <strain evidence="7 8">KIS59-12</strain>
    </source>
</reference>
<keyword evidence="8" id="KW-1185">Reference proteome</keyword>
<dbReference type="GO" id="GO:0009245">
    <property type="term" value="P:lipid A biosynthetic process"/>
    <property type="evidence" value="ECO:0007669"/>
    <property type="project" value="TreeGrafter"/>
</dbReference>
<dbReference type="GO" id="GO:0008758">
    <property type="term" value="F:UDP-2,3-diacylglucosamine hydrolase activity"/>
    <property type="evidence" value="ECO:0007669"/>
    <property type="project" value="TreeGrafter"/>
</dbReference>
<dbReference type="GO" id="GO:0016020">
    <property type="term" value="C:membrane"/>
    <property type="evidence" value="ECO:0007669"/>
    <property type="project" value="GOC"/>
</dbReference>
<dbReference type="PANTHER" id="PTHR34990:SF2">
    <property type="entry name" value="BLL8164 PROTEIN"/>
    <property type="match status" value="1"/>
</dbReference>
<evidence type="ECO:0000259" key="6">
    <source>
        <dbReference type="Pfam" id="PF00149"/>
    </source>
</evidence>
<organism evidence="7 8">
    <name type="scientific">Arachidicoccus soli</name>
    <dbReference type="NCBI Taxonomy" id="2341117"/>
    <lineage>
        <taxon>Bacteria</taxon>
        <taxon>Pseudomonadati</taxon>
        <taxon>Bacteroidota</taxon>
        <taxon>Chitinophagia</taxon>
        <taxon>Chitinophagales</taxon>
        <taxon>Chitinophagaceae</taxon>
        <taxon>Arachidicoccus</taxon>
    </lineage>
</organism>
<dbReference type="PANTHER" id="PTHR34990">
    <property type="entry name" value="UDP-2,3-DIACYLGLUCOSAMINE HYDROLASE-RELATED"/>
    <property type="match status" value="1"/>
</dbReference>
<keyword evidence="5" id="KW-0464">Manganese</keyword>
<dbReference type="RefSeq" id="WP_119990806.1">
    <property type="nucleotide sequence ID" value="NZ_CP032489.1"/>
</dbReference>
<keyword evidence="3" id="KW-0479">Metal-binding</keyword>
<evidence type="ECO:0000256" key="3">
    <source>
        <dbReference type="ARBA" id="ARBA00022723"/>
    </source>
</evidence>
<name>A0A386HUR4_9BACT</name>
<gene>
    <name evidence="7" type="ORF">D6B99_02390</name>
</gene>
<dbReference type="SUPFAM" id="SSF56300">
    <property type="entry name" value="Metallo-dependent phosphatases"/>
    <property type="match status" value="1"/>
</dbReference>
<evidence type="ECO:0000256" key="4">
    <source>
        <dbReference type="ARBA" id="ARBA00023136"/>
    </source>
</evidence>
<dbReference type="InterPro" id="IPR029052">
    <property type="entry name" value="Metallo-depent_PP-like"/>
</dbReference>
<protein>
    <submittedName>
        <fullName evidence="7">UDP-2,3-diacylglucosamine diphosphatase</fullName>
    </submittedName>
</protein>